<dbReference type="AlphaFoldDB" id="A0A8J5JSD4"/>
<evidence type="ECO:0000313" key="2">
    <source>
        <dbReference type="Proteomes" id="UP000747542"/>
    </source>
</evidence>
<dbReference type="Proteomes" id="UP000747542">
    <property type="component" value="Unassembled WGS sequence"/>
</dbReference>
<keyword evidence="2" id="KW-1185">Reference proteome</keyword>
<protein>
    <submittedName>
        <fullName evidence="1">Putative Tigger transposable element-derived protein 1-like 259</fullName>
    </submittedName>
</protein>
<evidence type="ECO:0000313" key="1">
    <source>
        <dbReference type="EMBL" id="KAG7160945.1"/>
    </source>
</evidence>
<gene>
    <name evidence="1" type="primary">TIGD1-L259</name>
    <name evidence="1" type="ORF">Hamer_G007729</name>
</gene>
<organism evidence="1 2">
    <name type="scientific">Homarus americanus</name>
    <name type="common">American lobster</name>
    <dbReference type="NCBI Taxonomy" id="6706"/>
    <lineage>
        <taxon>Eukaryota</taxon>
        <taxon>Metazoa</taxon>
        <taxon>Ecdysozoa</taxon>
        <taxon>Arthropoda</taxon>
        <taxon>Crustacea</taxon>
        <taxon>Multicrustacea</taxon>
        <taxon>Malacostraca</taxon>
        <taxon>Eumalacostraca</taxon>
        <taxon>Eucarida</taxon>
        <taxon>Decapoda</taxon>
        <taxon>Pleocyemata</taxon>
        <taxon>Astacidea</taxon>
        <taxon>Nephropoidea</taxon>
        <taxon>Nephropidae</taxon>
        <taxon>Homarus</taxon>
    </lineage>
</organism>
<dbReference type="EMBL" id="JAHLQT010030594">
    <property type="protein sequence ID" value="KAG7160945.1"/>
    <property type="molecule type" value="Genomic_DNA"/>
</dbReference>
<accession>A0A8J5JSD4</accession>
<comment type="caution">
    <text evidence="1">The sequence shown here is derived from an EMBL/GenBank/DDBJ whole genome shotgun (WGS) entry which is preliminary data.</text>
</comment>
<sequence length="73" mass="8300">MEGHTELLEQCVWWKVWPESVNNFSGFADVVPVHSNISKKAGFQEVDEGNVAEVLKSHSEDLLFLEQQKAVEE</sequence>
<proteinExistence type="predicted"/>
<name>A0A8J5JSD4_HOMAM</name>
<reference evidence="1" key="1">
    <citation type="journal article" date="2021" name="Sci. Adv.">
        <title>The American lobster genome reveals insights on longevity, neural, and immune adaptations.</title>
        <authorList>
            <person name="Polinski J.M."/>
            <person name="Zimin A.V."/>
            <person name="Clark K.F."/>
            <person name="Kohn A.B."/>
            <person name="Sadowski N."/>
            <person name="Timp W."/>
            <person name="Ptitsyn A."/>
            <person name="Khanna P."/>
            <person name="Romanova D.Y."/>
            <person name="Williams P."/>
            <person name="Greenwood S.J."/>
            <person name="Moroz L.L."/>
            <person name="Walt D.R."/>
            <person name="Bodnar A.G."/>
        </authorList>
    </citation>
    <scope>NUCLEOTIDE SEQUENCE</scope>
    <source>
        <strain evidence="1">GMGI-L3</strain>
    </source>
</reference>